<reference evidence="4 5" key="1">
    <citation type="journal article" date="2015" name="Stand. Genomic Sci.">
        <title>Genomic Encyclopedia of Bacterial and Archaeal Type Strains, Phase III: the genomes of soil and plant-associated and newly described type strains.</title>
        <authorList>
            <person name="Whitman W.B."/>
            <person name="Woyke T."/>
            <person name="Klenk H.P."/>
            <person name="Zhou Y."/>
            <person name="Lilburn T.G."/>
            <person name="Beck B.J."/>
            <person name="De Vos P."/>
            <person name="Vandamme P."/>
            <person name="Eisen J.A."/>
            <person name="Garrity G."/>
            <person name="Hugenholtz P."/>
            <person name="Kyrpides N.C."/>
        </authorList>
    </citation>
    <scope>NUCLEOTIDE SEQUENCE [LARGE SCALE GENOMIC DNA]</scope>
    <source>
        <strain evidence="4 5">VKM Ac-2538</strain>
    </source>
</reference>
<dbReference type="CDD" id="cd04301">
    <property type="entry name" value="NAT_SF"/>
    <property type="match status" value="1"/>
</dbReference>
<dbReference type="InterPro" id="IPR000182">
    <property type="entry name" value="GNAT_dom"/>
</dbReference>
<protein>
    <submittedName>
        <fullName evidence="4">Acetyltransferase (GNAT) family protein</fullName>
    </submittedName>
</protein>
<sequence>MSSPKAPPPVTLRPLTEDEFAAWSERAAASFAAGIGPSRGLDPVTALEIARQETAKLLPDGRDTEHHLIWMACHQGEPVGNLWISTQKKNPFIYGIEVDEDQRGKGYGRSIMLAGEEECRRRGFEHLELNVFGNNTTAIALYDSLGYRVTSQQMRKPL</sequence>
<dbReference type="Gene3D" id="3.40.630.30">
    <property type="match status" value="1"/>
</dbReference>
<keyword evidence="2" id="KW-0012">Acyltransferase</keyword>
<dbReference type="PROSITE" id="PS51186">
    <property type="entry name" value="GNAT"/>
    <property type="match status" value="1"/>
</dbReference>
<evidence type="ECO:0000313" key="5">
    <source>
        <dbReference type="Proteomes" id="UP000295818"/>
    </source>
</evidence>
<proteinExistence type="predicted"/>
<dbReference type="SUPFAM" id="SSF55729">
    <property type="entry name" value="Acyl-CoA N-acyltransferases (Nat)"/>
    <property type="match status" value="1"/>
</dbReference>
<evidence type="ECO:0000256" key="2">
    <source>
        <dbReference type="ARBA" id="ARBA00023315"/>
    </source>
</evidence>
<dbReference type="Proteomes" id="UP000295818">
    <property type="component" value="Unassembled WGS sequence"/>
</dbReference>
<dbReference type="PANTHER" id="PTHR43877">
    <property type="entry name" value="AMINOALKYLPHOSPHONATE N-ACETYLTRANSFERASE-RELATED-RELATED"/>
    <property type="match status" value="1"/>
</dbReference>
<dbReference type="PANTHER" id="PTHR43877:SF2">
    <property type="entry name" value="AMINOALKYLPHOSPHONATE N-ACETYLTRANSFERASE-RELATED"/>
    <property type="match status" value="1"/>
</dbReference>
<keyword evidence="5" id="KW-1185">Reference proteome</keyword>
<feature type="domain" description="N-acetyltransferase" evidence="3">
    <location>
        <begin position="10"/>
        <end position="158"/>
    </location>
</feature>
<dbReference type="InterPro" id="IPR050832">
    <property type="entry name" value="Bact_Acetyltransf"/>
</dbReference>
<gene>
    <name evidence="4" type="ORF">EV644_103575</name>
</gene>
<dbReference type="Pfam" id="PF00583">
    <property type="entry name" value="Acetyltransf_1"/>
    <property type="match status" value="1"/>
</dbReference>
<evidence type="ECO:0000313" key="4">
    <source>
        <dbReference type="EMBL" id="TCO27871.1"/>
    </source>
</evidence>
<comment type="caution">
    <text evidence="4">The sequence shown here is derived from an EMBL/GenBank/DDBJ whole genome shotgun (WGS) entry which is preliminary data.</text>
</comment>
<evidence type="ECO:0000259" key="3">
    <source>
        <dbReference type="PROSITE" id="PS51186"/>
    </source>
</evidence>
<name>A0ABY2BQG7_9ACTN</name>
<evidence type="ECO:0000256" key="1">
    <source>
        <dbReference type="ARBA" id="ARBA00022679"/>
    </source>
</evidence>
<dbReference type="InterPro" id="IPR016181">
    <property type="entry name" value="Acyl_CoA_acyltransferase"/>
</dbReference>
<keyword evidence="1" id="KW-0808">Transferase</keyword>
<dbReference type="RefSeq" id="WP_132191679.1">
    <property type="nucleotide sequence ID" value="NZ_SLWM01000003.1"/>
</dbReference>
<organism evidence="4 5">
    <name type="scientific">Kribbella orskensis</name>
    <dbReference type="NCBI Taxonomy" id="2512216"/>
    <lineage>
        <taxon>Bacteria</taxon>
        <taxon>Bacillati</taxon>
        <taxon>Actinomycetota</taxon>
        <taxon>Actinomycetes</taxon>
        <taxon>Propionibacteriales</taxon>
        <taxon>Kribbellaceae</taxon>
        <taxon>Kribbella</taxon>
    </lineage>
</organism>
<dbReference type="EMBL" id="SLWM01000003">
    <property type="protein sequence ID" value="TCO27871.1"/>
    <property type="molecule type" value="Genomic_DNA"/>
</dbReference>
<accession>A0ABY2BQG7</accession>